<feature type="domain" description="DYW" evidence="3">
    <location>
        <begin position="655"/>
        <end position="749"/>
    </location>
</feature>
<dbReference type="GO" id="GO:0009451">
    <property type="term" value="P:RNA modification"/>
    <property type="evidence" value="ECO:0007669"/>
    <property type="project" value="InterPro"/>
</dbReference>
<name>A0A818CQW6_9BILA</name>
<gene>
    <name evidence="4" type="ORF">KIK155_LOCUS10742</name>
</gene>
<sequence>MLKIFLYYRFASGIVLVKRAVSIQSDANLNAQMKLLNDKKQFRKALELFDEYKDKNIGTLSSFTILQALKSCAQIRDLQRGSTIHRFMSSDMKKNSYILSSLIHLYMQCGDVVRAQSIFEMSGKKTLSMYGAMMKGIRSLYFKNFFFTAKCLKGYVQNKMGKTAIDLFNEIEVPDEFTTTFLFNACAQLETNEALDVTKKIAKEMPKSFQFDHILLTSLLDALIKCGDVISAETLFYNAKKKTLAMYGAMMKGYIKNNVAKKAIDLFNEIRLPDEITTTLLFNACAQLETNEALNLAKKIAKEMPTSFQSDEILLMSLLDALIKCGDCASAEIVFSKMKKNVIVYGNLMNGFLKENNPEKTLDLFNQMIIDGIEPNHILYLIVIKALSQVADYSLSQSIVERIPKLIFADRQIQNSLIHMWGKLGFAHKAKEIFENMIEPDQIGYGAMINTYGLNGMGIQAIELYSRMPTEFIHDAIHVSLLNACSHSGLIGQARTIFKSVQLKTDKIYTSMIDCLSRGSFLDEAQKLIDEFECHNAPSWPMYMALLAGARNAKNNQICQNVFNRMKKLFPDLTDPITAATILLANSYASSGEIDMASKLRQELAKLSRKKQAGISWTLINGQVIRLRAHDQSHNLSVQIHAEAEKISNELIAHGHKFDSSWITRPLSQDETVESVLCGHSERLAIALNFVANPNVSLIEIKKNLRICGDCHEATKSIAAIRQCEIIIRDANRVHHFHKNGQCSCNDYF</sequence>
<dbReference type="PANTHER" id="PTHR47926">
    <property type="entry name" value="PENTATRICOPEPTIDE REPEAT-CONTAINING PROTEIN"/>
    <property type="match status" value="1"/>
</dbReference>
<evidence type="ECO:0000256" key="1">
    <source>
        <dbReference type="ARBA" id="ARBA00022737"/>
    </source>
</evidence>
<dbReference type="Proteomes" id="UP000663865">
    <property type="component" value="Unassembled WGS sequence"/>
</dbReference>
<dbReference type="InterPro" id="IPR011990">
    <property type="entry name" value="TPR-like_helical_dom_sf"/>
</dbReference>
<evidence type="ECO:0000313" key="4">
    <source>
        <dbReference type="EMBL" id="CAF3430044.1"/>
    </source>
</evidence>
<reference evidence="4" key="1">
    <citation type="submission" date="2021-02" db="EMBL/GenBank/DDBJ databases">
        <authorList>
            <person name="Nowell W R."/>
        </authorList>
    </citation>
    <scope>NUCLEOTIDE SEQUENCE</scope>
</reference>
<keyword evidence="1" id="KW-0677">Repeat</keyword>
<dbReference type="AlphaFoldDB" id="A0A818CQW6"/>
<accession>A0A818CQW6</accession>
<proteinExistence type="predicted"/>
<evidence type="ECO:0000259" key="3">
    <source>
        <dbReference type="Pfam" id="PF14432"/>
    </source>
</evidence>
<evidence type="ECO:0000313" key="5">
    <source>
        <dbReference type="Proteomes" id="UP000663865"/>
    </source>
</evidence>
<evidence type="ECO:0000256" key="2">
    <source>
        <dbReference type="PROSITE-ProRule" id="PRU00708"/>
    </source>
</evidence>
<dbReference type="InterPro" id="IPR046960">
    <property type="entry name" value="PPR_At4g14850-like_plant"/>
</dbReference>
<dbReference type="NCBIfam" id="TIGR00756">
    <property type="entry name" value="PPR"/>
    <property type="match status" value="1"/>
</dbReference>
<dbReference type="FunFam" id="1.25.40.10:FF:000158">
    <property type="entry name" value="pentatricopeptide repeat-containing protein At2g33680"/>
    <property type="match status" value="1"/>
</dbReference>
<dbReference type="Pfam" id="PF13041">
    <property type="entry name" value="PPR_2"/>
    <property type="match status" value="1"/>
</dbReference>
<feature type="repeat" description="PPR" evidence="2">
    <location>
        <begin position="341"/>
        <end position="375"/>
    </location>
</feature>
<dbReference type="GO" id="GO:0003723">
    <property type="term" value="F:RNA binding"/>
    <property type="evidence" value="ECO:0007669"/>
    <property type="project" value="InterPro"/>
</dbReference>
<dbReference type="Pfam" id="PF14432">
    <property type="entry name" value="DYW_deaminase"/>
    <property type="match status" value="1"/>
</dbReference>
<dbReference type="GO" id="GO:0008270">
    <property type="term" value="F:zinc ion binding"/>
    <property type="evidence" value="ECO:0007669"/>
    <property type="project" value="InterPro"/>
</dbReference>
<dbReference type="InterPro" id="IPR002885">
    <property type="entry name" value="PPR_rpt"/>
</dbReference>
<dbReference type="PROSITE" id="PS51375">
    <property type="entry name" value="PPR"/>
    <property type="match status" value="1"/>
</dbReference>
<organism evidence="4 5">
    <name type="scientific">Rotaria socialis</name>
    <dbReference type="NCBI Taxonomy" id="392032"/>
    <lineage>
        <taxon>Eukaryota</taxon>
        <taxon>Metazoa</taxon>
        <taxon>Spiralia</taxon>
        <taxon>Gnathifera</taxon>
        <taxon>Rotifera</taxon>
        <taxon>Eurotatoria</taxon>
        <taxon>Bdelloidea</taxon>
        <taxon>Philodinida</taxon>
        <taxon>Philodinidae</taxon>
        <taxon>Rotaria</taxon>
    </lineage>
</organism>
<comment type="caution">
    <text evidence="4">The sequence shown here is derived from an EMBL/GenBank/DDBJ whole genome shotgun (WGS) entry which is preliminary data.</text>
</comment>
<dbReference type="GO" id="GO:0048731">
    <property type="term" value="P:system development"/>
    <property type="evidence" value="ECO:0007669"/>
    <property type="project" value="UniProtKB-ARBA"/>
</dbReference>
<dbReference type="Gene3D" id="1.25.40.10">
    <property type="entry name" value="Tetratricopeptide repeat domain"/>
    <property type="match status" value="5"/>
</dbReference>
<protein>
    <recommendedName>
        <fullName evidence="3">DYW domain-containing protein</fullName>
    </recommendedName>
</protein>
<dbReference type="Pfam" id="PF01535">
    <property type="entry name" value="PPR"/>
    <property type="match status" value="6"/>
</dbReference>
<dbReference type="EMBL" id="CAJNYV010001617">
    <property type="protein sequence ID" value="CAF3430044.1"/>
    <property type="molecule type" value="Genomic_DNA"/>
</dbReference>
<dbReference type="InterPro" id="IPR032867">
    <property type="entry name" value="DYW_dom"/>
</dbReference>